<dbReference type="RefSeq" id="WP_183385564.1">
    <property type="nucleotide sequence ID" value="NZ_JACHXR010000030.1"/>
</dbReference>
<dbReference type="PANTHER" id="PTHR35604">
    <property type="entry name" value="TRANSPOSASE INSH FOR INSERTION SEQUENCE ELEMENT IS5A-RELATED"/>
    <property type="match status" value="1"/>
</dbReference>
<name>A0A7W5HN55_9GAMM</name>
<dbReference type="GO" id="GO:0004803">
    <property type="term" value="F:transposase activity"/>
    <property type="evidence" value="ECO:0007669"/>
    <property type="project" value="InterPro"/>
</dbReference>
<dbReference type="Proteomes" id="UP000518892">
    <property type="component" value="Unassembled WGS sequence"/>
</dbReference>
<dbReference type="Pfam" id="PF01609">
    <property type="entry name" value="DDE_Tnp_1"/>
    <property type="match status" value="1"/>
</dbReference>
<evidence type="ECO:0000256" key="5">
    <source>
        <dbReference type="ARBA" id="ARBA00023172"/>
    </source>
</evidence>
<keyword evidence="4" id="KW-0238">DNA-binding</keyword>
<evidence type="ECO:0000256" key="2">
    <source>
        <dbReference type="ARBA" id="ARBA00010075"/>
    </source>
</evidence>
<evidence type="ECO:0000256" key="1">
    <source>
        <dbReference type="ARBA" id="ARBA00003544"/>
    </source>
</evidence>
<proteinExistence type="inferred from homology"/>
<evidence type="ECO:0000256" key="4">
    <source>
        <dbReference type="ARBA" id="ARBA00023125"/>
    </source>
</evidence>
<dbReference type="InterPro" id="IPR047959">
    <property type="entry name" value="Transpos_IS5"/>
</dbReference>
<dbReference type="NCBIfam" id="NF033581">
    <property type="entry name" value="transpos_IS5_4"/>
    <property type="match status" value="1"/>
</dbReference>
<dbReference type="AlphaFoldDB" id="A0A7W5HN55"/>
<feature type="domain" description="Transposase IS4-like" evidence="6">
    <location>
        <begin position="140"/>
        <end position="316"/>
    </location>
</feature>
<evidence type="ECO:0000313" key="9">
    <source>
        <dbReference type="Proteomes" id="UP000518892"/>
    </source>
</evidence>
<dbReference type="EMBL" id="JACHXR010000030">
    <property type="protein sequence ID" value="MBB3233154.1"/>
    <property type="molecule type" value="Genomic_DNA"/>
</dbReference>
<dbReference type="Pfam" id="PF05598">
    <property type="entry name" value="DUF772"/>
    <property type="match status" value="1"/>
</dbReference>
<keyword evidence="3" id="KW-0815">Transposition</keyword>
<reference evidence="8 9" key="1">
    <citation type="submission" date="2020-08" db="EMBL/GenBank/DDBJ databases">
        <title>Genomic Encyclopedia of Type Strains, Phase III (KMG-III): the genomes of soil and plant-associated and newly described type strains.</title>
        <authorList>
            <person name="Whitman W."/>
        </authorList>
    </citation>
    <scope>NUCLEOTIDE SEQUENCE [LARGE SCALE GENOMIC DNA]</scope>
    <source>
        <strain evidence="8 9">CECT 7744</strain>
    </source>
</reference>
<dbReference type="PANTHER" id="PTHR35604:SF2">
    <property type="entry name" value="TRANSPOSASE INSH FOR INSERTION SEQUENCE ELEMENT IS5A-RELATED"/>
    <property type="match status" value="1"/>
</dbReference>
<evidence type="ECO:0000259" key="6">
    <source>
        <dbReference type="Pfam" id="PF01609"/>
    </source>
</evidence>
<dbReference type="InterPro" id="IPR008490">
    <property type="entry name" value="Transposase_InsH_N"/>
</dbReference>
<gene>
    <name evidence="8" type="ORF">FHR97_004041</name>
</gene>
<accession>A0A7W5HN55</accession>
<feature type="domain" description="Transposase InsH N-terminal" evidence="7">
    <location>
        <begin position="14"/>
        <end position="113"/>
    </location>
</feature>
<evidence type="ECO:0000256" key="3">
    <source>
        <dbReference type="ARBA" id="ARBA00022578"/>
    </source>
</evidence>
<dbReference type="InterPro" id="IPR002559">
    <property type="entry name" value="Transposase_11"/>
</dbReference>
<evidence type="ECO:0000259" key="7">
    <source>
        <dbReference type="Pfam" id="PF05598"/>
    </source>
</evidence>
<dbReference type="GO" id="GO:0006313">
    <property type="term" value="P:DNA transposition"/>
    <property type="evidence" value="ECO:0007669"/>
    <property type="project" value="InterPro"/>
</dbReference>
<protein>
    <submittedName>
        <fullName evidence="8">IS5 family transposase</fullName>
    </submittedName>
</protein>
<dbReference type="GO" id="GO:0003677">
    <property type="term" value="F:DNA binding"/>
    <property type="evidence" value="ECO:0007669"/>
    <property type="project" value="UniProtKB-KW"/>
</dbReference>
<sequence>MKQISFAQAEHQNKKKVTRRERFLAQMDALVPWQRLIDALSSSYYPNSAGKRGRPPIGLARMLRIYFLQQWYALADEALEDAIYDSQAMRDFVGIDLAIESVPDATTLLRFRHLLEKHTLTQRIFEEINASLVEQGLFMREGTIVDATIIAAAPSTKNKAKQRDPEMTQTRKGNQWYFGMKAHIGVDAVTGLTHTVVATSANVADVTMAEHLVRDDDKRVHADAGYIGMDKRLGEEKDAEDSRCCIAAKRGGIKKMEESPMKELLLKIERTKASIRAKVEHPFHVIKNIFGYRKVRYKGLAKNQAQLFSLFALANLVLAKRCKDRVDGVSAS</sequence>
<comment type="function">
    <text evidence="1">Involved in the transposition of the insertion sequence IS5.</text>
</comment>
<comment type="caution">
    <text evidence="8">The sequence shown here is derived from an EMBL/GenBank/DDBJ whole genome shotgun (WGS) entry which is preliminary data.</text>
</comment>
<evidence type="ECO:0000313" key="8">
    <source>
        <dbReference type="EMBL" id="MBB3233154.1"/>
    </source>
</evidence>
<comment type="similarity">
    <text evidence="2">Belongs to the transposase 11 family.</text>
</comment>
<keyword evidence="5" id="KW-0233">DNA recombination</keyword>
<keyword evidence="9" id="KW-1185">Reference proteome</keyword>
<organism evidence="8 9">
    <name type="scientific">Halomonas stenophila</name>
    <dbReference type="NCBI Taxonomy" id="795312"/>
    <lineage>
        <taxon>Bacteria</taxon>
        <taxon>Pseudomonadati</taxon>
        <taxon>Pseudomonadota</taxon>
        <taxon>Gammaproteobacteria</taxon>
        <taxon>Oceanospirillales</taxon>
        <taxon>Halomonadaceae</taxon>
        <taxon>Halomonas</taxon>
    </lineage>
</organism>